<dbReference type="GO" id="GO:0006046">
    <property type="term" value="P:N-acetylglucosamine catabolic process"/>
    <property type="evidence" value="ECO:0007669"/>
    <property type="project" value="TreeGrafter"/>
</dbReference>
<dbReference type="Proteomes" id="UP000193664">
    <property type="component" value="Unassembled WGS sequence"/>
</dbReference>
<dbReference type="GO" id="GO:0008448">
    <property type="term" value="F:N-acetylglucosamine-6-phosphate deacetylase activity"/>
    <property type="evidence" value="ECO:0007669"/>
    <property type="project" value="InterPro"/>
</dbReference>
<accession>A0A1X2Z9P5</accession>
<dbReference type="Pfam" id="PF01979">
    <property type="entry name" value="Amidohydro_1"/>
    <property type="match status" value="1"/>
</dbReference>
<feature type="domain" description="Amidohydrolase-related" evidence="6">
    <location>
        <begin position="283"/>
        <end position="616"/>
    </location>
</feature>
<evidence type="ECO:0000313" key="8">
    <source>
        <dbReference type="Proteomes" id="UP000193664"/>
    </source>
</evidence>
<keyword evidence="2" id="KW-0479">Metal-binding</keyword>
<comment type="caution">
    <text evidence="7">The sequence shown here is derived from an EMBL/GenBank/DDBJ whole genome shotgun (WGS) entry which is preliminary data.</text>
</comment>
<protein>
    <submittedName>
        <fullName evidence="7">N-acetylglucosamine-6-phosphate deacetylase</fullName>
    </submittedName>
</protein>
<proteinExistence type="inferred from homology"/>
<evidence type="ECO:0000256" key="1">
    <source>
        <dbReference type="ARBA" id="ARBA00010716"/>
    </source>
</evidence>
<evidence type="ECO:0000256" key="4">
    <source>
        <dbReference type="ARBA" id="ARBA00023277"/>
    </source>
</evidence>
<dbReference type="InterPro" id="IPR003764">
    <property type="entry name" value="GlcNAc_6-P_deAcase"/>
</dbReference>
<dbReference type="GO" id="GO:0046872">
    <property type="term" value="F:metal ion binding"/>
    <property type="evidence" value="ECO:0007669"/>
    <property type="project" value="UniProtKB-KW"/>
</dbReference>
<dbReference type="PANTHER" id="PTHR11113:SF14">
    <property type="entry name" value="N-ACETYLGLUCOSAMINE-6-PHOSPHATE DEACETYLASE"/>
    <property type="match status" value="1"/>
</dbReference>
<dbReference type="Gene3D" id="3.20.20.140">
    <property type="entry name" value="Metal-dependent hydrolases"/>
    <property type="match status" value="1"/>
</dbReference>
<dbReference type="PANTHER" id="PTHR11113">
    <property type="entry name" value="N-ACETYLGLUCOSAMINE-6-PHOSPHATE DEACETYLASE"/>
    <property type="match status" value="1"/>
</dbReference>
<dbReference type="CDD" id="cd00854">
    <property type="entry name" value="NagA"/>
    <property type="match status" value="1"/>
</dbReference>
<evidence type="ECO:0000313" key="7">
    <source>
        <dbReference type="EMBL" id="OSG91094.1"/>
    </source>
</evidence>
<evidence type="ECO:0000259" key="6">
    <source>
        <dbReference type="Pfam" id="PF01979"/>
    </source>
</evidence>
<comment type="similarity">
    <text evidence="1">Belongs to the metallo-dependent hydrolases superfamily. NagA family.</text>
</comment>
<dbReference type="InterPro" id="IPR032466">
    <property type="entry name" value="Metal_Hydrolase"/>
</dbReference>
<dbReference type="AlphaFoldDB" id="A0A1X2Z9P5"/>
<dbReference type="SUPFAM" id="SSF51556">
    <property type="entry name" value="Metallo-dependent hydrolases"/>
    <property type="match status" value="1"/>
</dbReference>
<keyword evidence="4" id="KW-0119">Carbohydrate metabolism</keyword>
<name>A0A1X2Z9P5_BIFAD</name>
<gene>
    <name evidence="7" type="ORF">AD0028_1832</name>
</gene>
<dbReference type="SUPFAM" id="SSF51338">
    <property type="entry name" value="Composite domain of metallo-dependent hydrolases"/>
    <property type="match status" value="1"/>
</dbReference>
<sequence>MIRANAARYPISARCGIPDVPRSTYCWMTGHPGTERADPIAGDVRAVRRDGRERHGAGKIKAALERKGCHRVQETHRQHHARTGHAGAYARGRSEPHGTRADEARLANLLDRGFDGYAPHTHLAGDLTYVRVGGGWAYVCLLAGLADRGIVGHSVGRARDASLVLGAFAALDFPLTDVQETGVCQPEGSAGPSSRILTLGDNSMQADRVRETERINDAFLEEVVPFAVHGATIVDARGMTKNGWLVSDGRSIVETGCAETDFETACRLVHVEQDHIVNANGMVMTPGYVDIHSHGAWGSSFDDGEKGITTARAGHMAHGTTRQVLSLITNPIDVICGNLKTVHDMMPDRPDILGAHLEGPFLAMPRKGAHDPNCLVDPTPDLVSRMLDAADGCLRQITIAPELPHGIDAIRRFFLAGVVPAVGHCDADYQTARKGFDAGAGIMTHMFNAMNGLHHRDPGPIPAAVEDPRVTIELINDGFHVQDPMVKLGFGLAPHRIAFVTDAMAATDCPDGHYLLGALDVDVRDGHARLASNGAIAGSTLLLEKAVSRAVLELGISPVDAVEAATLTPARAFGFDRRNDVTGFPIGLLAPGFAADVLLLDQETWTVRRVWCNGHPVR</sequence>
<keyword evidence="3" id="KW-0378">Hydrolase</keyword>
<dbReference type="InterPro" id="IPR006680">
    <property type="entry name" value="Amidohydro-rel"/>
</dbReference>
<dbReference type="InterPro" id="IPR011059">
    <property type="entry name" value="Metal-dep_hydrolase_composite"/>
</dbReference>
<evidence type="ECO:0000256" key="5">
    <source>
        <dbReference type="SAM" id="MobiDB-lite"/>
    </source>
</evidence>
<dbReference type="EMBL" id="LNKF01000013">
    <property type="protein sequence ID" value="OSG91094.1"/>
    <property type="molecule type" value="Genomic_DNA"/>
</dbReference>
<evidence type="ECO:0000256" key="2">
    <source>
        <dbReference type="ARBA" id="ARBA00022723"/>
    </source>
</evidence>
<organism evidence="7 8">
    <name type="scientific">Bifidobacterium adolescentis</name>
    <dbReference type="NCBI Taxonomy" id="1680"/>
    <lineage>
        <taxon>Bacteria</taxon>
        <taxon>Bacillati</taxon>
        <taxon>Actinomycetota</taxon>
        <taxon>Actinomycetes</taxon>
        <taxon>Bifidobacteriales</taxon>
        <taxon>Bifidobacteriaceae</taxon>
        <taxon>Bifidobacterium</taxon>
    </lineage>
</organism>
<evidence type="ECO:0000256" key="3">
    <source>
        <dbReference type="ARBA" id="ARBA00022801"/>
    </source>
</evidence>
<feature type="region of interest" description="Disordered" evidence="5">
    <location>
        <begin position="68"/>
        <end position="98"/>
    </location>
</feature>
<dbReference type="Gene3D" id="2.30.40.10">
    <property type="entry name" value="Urease, subunit C, domain 1"/>
    <property type="match status" value="1"/>
</dbReference>
<reference evidence="7 8" key="1">
    <citation type="journal article" date="2016" name="Sci. Rep.">
        <title>Evaluation of genetic diversity among strains of the human gut commensal Bifidobacterium adolescentis.</title>
        <authorList>
            <person name="Duranti S."/>
            <person name="Milani C."/>
            <person name="Lugli G.A."/>
            <person name="Mancabelli L."/>
            <person name="Turroni F."/>
            <person name="Ferrario C."/>
            <person name="Mangifesta M."/>
            <person name="Viappiani A."/>
            <person name="Sanchez B."/>
            <person name="Margolles A."/>
            <person name="van Sinderen D."/>
            <person name="Ventura M."/>
        </authorList>
    </citation>
    <scope>NUCLEOTIDE SEQUENCE [LARGE SCALE GENOMIC DNA]</scope>
    <source>
        <strain evidence="7 8">AD2-8</strain>
    </source>
</reference>